<dbReference type="Proteomes" id="UP000886632">
    <property type="component" value="Unassembled WGS sequence"/>
</dbReference>
<accession>A0A935MGK4</accession>
<comment type="caution">
    <text evidence="2">The sequence shown here is derived from an EMBL/GenBank/DDBJ whole genome shotgun (WGS) entry which is preliminary data.</text>
</comment>
<gene>
    <name evidence="2" type="ORF">IPI13_04035</name>
    <name evidence="3" type="ORF">IPP00_05325</name>
</gene>
<name>A0A935MGK4_9MICO</name>
<keyword evidence="1" id="KW-0472">Membrane</keyword>
<keyword evidence="1" id="KW-1133">Transmembrane helix</keyword>
<dbReference type="AlphaFoldDB" id="A0A935MGK4"/>
<proteinExistence type="predicted"/>
<reference evidence="2 4" key="1">
    <citation type="submission" date="2020-10" db="EMBL/GenBank/DDBJ databases">
        <title>Connecting structure to function with the recovery of over 1000 high-quality activated sludge metagenome-assembled genomes encoding full-length rRNA genes using long-read sequencing.</title>
        <authorList>
            <person name="Singleton C.M."/>
            <person name="Petriglieri F."/>
            <person name="Kristensen J.M."/>
            <person name="Kirkegaard R.H."/>
            <person name="Michaelsen T.Y."/>
            <person name="Andersen M.H."/>
            <person name="Karst S.M."/>
            <person name="Dueholm M.S."/>
            <person name="Nielsen P.H."/>
            <person name="Albertsen M."/>
        </authorList>
    </citation>
    <scope>NUCLEOTIDE SEQUENCE [LARGE SCALE GENOMIC DNA]</scope>
    <source>
        <strain evidence="2">Ega_18-Q3-R5-49_MAXAC.001</strain>
        <strain evidence="3">Ribe_18-Q3-R11-54_MAXAC.001</strain>
    </source>
</reference>
<dbReference type="EMBL" id="JADKGK010000011">
    <property type="protein sequence ID" value="MBL0003418.1"/>
    <property type="molecule type" value="Genomic_DNA"/>
</dbReference>
<evidence type="ECO:0000313" key="3">
    <source>
        <dbReference type="EMBL" id="MBL0003418.1"/>
    </source>
</evidence>
<dbReference type="EMBL" id="JADJIB010000001">
    <property type="protein sequence ID" value="MBK7272352.1"/>
    <property type="molecule type" value="Genomic_DNA"/>
</dbReference>
<keyword evidence="1" id="KW-0812">Transmembrane</keyword>
<feature type="transmembrane region" description="Helical" evidence="1">
    <location>
        <begin position="12"/>
        <end position="35"/>
    </location>
</feature>
<organism evidence="2 4">
    <name type="scientific">Candidatus Phosphoribacter hodrii</name>
    <dbReference type="NCBI Taxonomy" id="2953743"/>
    <lineage>
        <taxon>Bacteria</taxon>
        <taxon>Bacillati</taxon>
        <taxon>Actinomycetota</taxon>
        <taxon>Actinomycetes</taxon>
        <taxon>Micrococcales</taxon>
        <taxon>Dermatophilaceae</taxon>
        <taxon>Candidatus Phosphoribacter</taxon>
    </lineage>
</organism>
<protein>
    <submittedName>
        <fullName evidence="2">SHOCT domain-containing protein</fullName>
    </submittedName>
</protein>
<dbReference type="Proteomes" id="UP000726105">
    <property type="component" value="Unassembled WGS sequence"/>
</dbReference>
<evidence type="ECO:0000313" key="2">
    <source>
        <dbReference type="EMBL" id="MBK7272352.1"/>
    </source>
</evidence>
<evidence type="ECO:0000313" key="4">
    <source>
        <dbReference type="Proteomes" id="UP000726105"/>
    </source>
</evidence>
<evidence type="ECO:0000256" key="1">
    <source>
        <dbReference type="SAM" id="Phobius"/>
    </source>
</evidence>
<sequence length="83" mass="9450">MMGWNGMGSGWMWLVMLAVIVGFWAVVVVLLRAVLRDRARDRDRDAVEPTLESPLVILDRRLVSGEIDIDEYVQLRRAITSGH</sequence>